<feature type="compositionally biased region" description="Basic residues" evidence="1">
    <location>
        <begin position="383"/>
        <end position="392"/>
    </location>
</feature>
<gene>
    <name evidence="3" type="ORF">SAVERM_301</name>
</gene>
<feature type="region of interest" description="Disordered" evidence="1">
    <location>
        <begin position="337"/>
        <end position="423"/>
    </location>
</feature>
<evidence type="ECO:0000313" key="3">
    <source>
        <dbReference type="EMBL" id="BAC68010.1"/>
    </source>
</evidence>
<dbReference type="eggNOG" id="COG1357">
    <property type="taxonomic scope" value="Bacteria"/>
</dbReference>
<proteinExistence type="predicted"/>
<dbReference type="KEGG" id="sma:SAVERM_301"/>
<name>Q82R43_STRAW</name>
<dbReference type="AlphaFoldDB" id="Q82R43"/>
<feature type="domain" description="Transposase IS4-like" evidence="2">
    <location>
        <begin position="88"/>
        <end position="298"/>
    </location>
</feature>
<keyword evidence="4" id="KW-1185">Reference proteome</keyword>
<reference evidence="3 4" key="1">
    <citation type="journal article" date="2001" name="Proc. Natl. Acad. Sci. U.S.A.">
        <title>Genome sequence of an industrial microorganism Streptomyces avermitilis: deducing the ability of producing secondary metabolites.</title>
        <authorList>
            <person name="Omura S."/>
            <person name="Ikeda H."/>
            <person name="Ishikawa J."/>
            <person name="Hanamoto A."/>
            <person name="Takahashi C."/>
            <person name="Shinose M."/>
            <person name="Takahashi Y."/>
            <person name="Horikawa H."/>
            <person name="Nakazawa H."/>
            <person name="Osonoe T."/>
            <person name="Kikuchi H."/>
            <person name="Shiba T."/>
            <person name="Sakaki Y."/>
            <person name="Hattori M."/>
        </authorList>
    </citation>
    <scope>NUCLEOTIDE SEQUENCE [LARGE SCALE GENOMIC DNA]</scope>
    <source>
        <strain evidence="4">ATCC 31267 / DSM 46492 / JCM 5070 / NBRC 14893 / NCIMB 12804 / NRRL 8165 / MA-4680</strain>
    </source>
</reference>
<evidence type="ECO:0000256" key="1">
    <source>
        <dbReference type="SAM" id="MobiDB-lite"/>
    </source>
</evidence>
<protein>
    <recommendedName>
        <fullName evidence="2">Transposase IS4-like domain-containing protein</fullName>
    </recommendedName>
</protein>
<feature type="region of interest" description="Disordered" evidence="1">
    <location>
        <begin position="140"/>
        <end position="213"/>
    </location>
</feature>
<organism evidence="3 4">
    <name type="scientific">Streptomyces avermitilis (strain ATCC 31267 / DSM 46492 / JCM 5070 / NBRC 14893 / NCIMB 12804 / NRRL 8165 / MA-4680)</name>
    <dbReference type="NCBI Taxonomy" id="227882"/>
    <lineage>
        <taxon>Bacteria</taxon>
        <taxon>Bacillati</taxon>
        <taxon>Actinomycetota</taxon>
        <taxon>Actinomycetes</taxon>
        <taxon>Kitasatosporales</taxon>
        <taxon>Streptomycetaceae</taxon>
        <taxon>Streptomyces</taxon>
    </lineage>
</organism>
<accession>Q82R43</accession>
<feature type="compositionally biased region" description="Basic and acidic residues" evidence="1">
    <location>
        <begin position="393"/>
        <end position="402"/>
    </location>
</feature>
<feature type="compositionally biased region" description="Basic residues" evidence="1">
    <location>
        <begin position="146"/>
        <end position="159"/>
    </location>
</feature>
<dbReference type="InterPro" id="IPR012337">
    <property type="entry name" value="RNaseH-like_sf"/>
</dbReference>
<dbReference type="Proteomes" id="UP000000428">
    <property type="component" value="Chromosome"/>
</dbReference>
<reference evidence="3 4" key="3">
    <citation type="journal article" date="2014" name="J. Ind. Microbiol. Biotechnol.">
        <title>Genome mining of the Streptomyces avermitilis genome and development of genome-minimized hosts for heterologous expression of biosynthetic gene clusters.</title>
        <authorList>
            <person name="Ikeda H."/>
            <person name="Shin-ya K."/>
            <person name="Omura S."/>
        </authorList>
    </citation>
    <scope>NUCLEOTIDE SEQUENCE [LARGE SCALE GENOMIC DNA]</scope>
    <source>
        <strain evidence="4">ATCC 31267 / DSM 46492 / JCM 5070 / NBRC 14893 / NCIMB 12804 / NRRL 8165 / MA-4680</strain>
    </source>
</reference>
<evidence type="ECO:0000313" key="4">
    <source>
        <dbReference type="Proteomes" id="UP000000428"/>
    </source>
</evidence>
<dbReference type="EMBL" id="BA000030">
    <property type="protein sequence ID" value="BAC68010.1"/>
    <property type="molecule type" value="Genomic_DNA"/>
</dbReference>
<dbReference type="GO" id="GO:0006313">
    <property type="term" value="P:DNA transposition"/>
    <property type="evidence" value="ECO:0007669"/>
    <property type="project" value="InterPro"/>
</dbReference>
<dbReference type="HOGENOM" id="CLU_046116_2_0_11"/>
<evidence type="ECO:0000259" key="2">
    <source>
        <dbReference type="Pfam" id="PF01609"/>
    </source>
</evidence>
<dbReference type="SUPFAM" id="SSF53098">
    <property type="entry name" value="Ribonuclease H-like"/>
    <property type="match status" value="1"/>
</dbReference>
<dbReference type="InterPro" id="IPR002559">
    <property type="entry name" value="Transposase_11"/>
</dbReference>
<sequence>MRCWPARCPASCPVFGVDVSVWVRSDAECSPGRGYYYHPSRHSAGQPIVAGWAYSWLVGLELKTNSWTAPVDARRLVPGENPNTVAARQIRGLLQQSPELCLQAPLFVFDDGYDSVRPALELTAVPAQILVRVRSDRSFYADPPPRRRTAAGRPRRHGAKFACPDPTTWPAPGRRPHVHGRAVRSSDRADVAPPARQDPAARRPRQPRPRPIIPGTLVRLTVDRLPGRNRAPKTLWLWWTEPPGHTPDPDLLWRAYTRRFDVEHTFRFARQTLNWTLPRPRTPEQADRWTWLVIAAYTQLRLARTLVADHRLPWEKPLPPARLTPGRVRRRFRHVQAVVGTPANPPQPCGRSAGRPPARARTPPPRSQNSRKTRDSPPAGIKAKLRHSRRRDARSWLAERNKSRPRGGCRVEAFSLQRSMEPP</sequence>
<feature type="compositionally biased region" description="Low complexity" evidence="1">
    <location>
        <begin position="350"/>
        <end position="361"/>
    </location>
</feature>
<dbReference type="GO" id="GO:0004803">
    <property type="term" value="F:transposase activity"/>
    <property type="evidence" value="ECO:0007669"/>
    <property type="project" value="InterPro"/>
</dbReference>
<dbReference type="Pfam" id="PF01609">
    <property type="entry name" value="DDE_Tnp_1"/>
    <property type="match status" value="1"/>
</dbReference>
<reference evidence="3 4" key="2">
    <citation type="journal article" date="2003" name="Nat. Biotechnol.">
        <title>Complete genome sequence and comparative analysis of the industrial microorganism Streptomyces avermitilis.</title>
        <authorList>
            <person name="Ikeda H."/>
            <person name="Ishikawa J."/>
            <person name="Hanamoto A."/>
            <person name="Shinose M."/>
            <person name="Kikuchi H."/>
            <person name="Shiba T."/>
            <person name="Sakaki Y."/>
            <person name="Hattori M."/>
            <person name="Omura S."/>
        </authorList>
    </citation>
    <scope>NUCLEOTIDE SEQUENCE [LARGE SCALE GENOMIC DNA]</scope>
    <source>
        <strain evidence="4">ATCC 31267 / DSM 46492 / JCM 5070 / NBRC 14893 / NCIMB 12804 / NRRL 8165 / MA-4680</strain>
    </source>
</reference>
<dbReference type="GO" id="GO:0003677">
    <property type="term" value="F:DNA binding"/>
    <property type="evidence" value="ECO:0007669"/>
    <property type="project" value="InterPro"/>
</dbReference>